<evidence type="ECO:0000256" key="3">
    <source>
        <dbReference type="ARBA" id="ARBA00022553"/>
    </source>
</evidence>
<dbReference type="GO" id="GO:0006886">
    <property type="term" value="P:intracellular protein transport"/>
    <property type="evidence" value="ECO:0007669"/>
    <property type="project" value="TreeGrafter"/>
</dbReference>
<dbReference type="GO" id="GO:0000139">
    <property type="term" value="C:Golgi membrane"/>
    <property type="evidence" value="ECO:0007669"/>
    <property type="project" value="UniProtKB-SubCell"/>
</dbReference>
<keyword evidence="4" id="KW-0333">Golgi apparatus</keyword>
<evidence type="ECO:0000256" key="4">
    <source>
        <dbReference type="ARBA" id="ARBA00023034"/>
    </source>
</evidence>
<dbReference type="CDD" id="cd07660">
    <property type="entry name" value="BAR_Arfaptin"/>
    <property type="match status" value="1"/>
</dbReference>
<gene>
    <name evidence="8" type="primary">arfip1</name>
</gene>
<feature type="compositionally biased region" description="Acidic residues" evidence="6">
    <location>
        <begin position="50"/>
        <end position="81"/>
    </location>
</feature>
<dbReference type="InterPro" id="IPR010504">
    <property type="entry name" value="AH_dom"/>
</dbReference>
<dbReference type="Gene3D" id="1.20.1270.60">
    <property type="entry name" value="Arfaptin homology (AH) domain/BAR domain"/>
    <property type="match status" value="1"/>
</dbReference>
<dbReference type="FunFam" id="1.20.1270.60:FF:000003">
    <property type="entry name" value="arfaptin-2 isoform X1"/>
    <property type="match status" value="1"/>
</dbReference>
<dbReference type="PROSITE" id="PS50870">
    <property type="entry name" value="AH"/>
    <property type="match status" value="1"/>
</dbReference>
<name>A0A665W9F5_ECHNA</name>
<dbReference type="SMART" id="SM01015">
    <property type="entry name" value="Arfaptin"/>
    <property type="match status" value="1"/>
</dbReference>
<keyword evidence="5" id="KW-0472">Membrane</keyword>
<dbReference type="GO" id="GO:0032588">
    <property type="term" value="C:trans-Golgi network membrane"/>
    <property type="evidence" value="ECO:0007669"/>
    <property type="project" value="UniProtKB-ARBA"/>
</dbReference>
<dbReference type="GeneID" id="115043642"/>
<reference evidence="8" key="1">
    <citation type="submission" date="2021-04" db="EMBL/GenBank/DDBJ databases">
        <authorList>
            <consortium name="Wellcome Sanger Institute Data Sharing"/>
        </authorList>
    </citation>
    <scope>NUCLEOTIDE SEQUENCE [LARGE SCALE GENOMIC DNA]</scope>
</reference>
<comment type="subcellular location">
    <subcellularLocation>
        <location evidence="1">Golgi apparatus membrane</location>
    </subcellularLocation>
    <subcellularLocation>
        <location evidence="2">Golgi apparatus</location>
        <location evidence="2">trans-Golgi network</location>
    </subcellularLocation>
</comment>
<feature type="domain" description="AH" evidence="7">
    <location>
        <begin position="253"/>
        <end position="453"/>
    </location>
</feature>
<dbReference type="InterPro" id="IPR030798">
    <property type="entry name" value="Arfaptin_fam"/>
</dbReference>
<dbReference type="GO" id="GO:0070273">
    <property type="term" value="F:phosphatidylinositol-4-phosphate binding"/>
    <property type="evidence" value="ECO:0007669"/>
    <property type="project" value="UniProtKB-ARBA"/>
</dbReference>
<keyword evidence="3" id="KW-0597">Phosphoprotein</keyword>
<evidence type="ECO:0000256" key="5">
    <source>
        <dbReference type="ARBA" id="ARBA00023136"/>
    </source>
</evidence>
<feature type="region of interest" description="Disordered" evidence="6">
    <location>
        <begin position="1"/>
        <end position="151"/>
    </location>
</feature>
<proteinExistence type="predicted"/>
<keyword evidence="9" id="KW-1185">Reference proteome</keyword>
<sequence length="473" mass="52712">MSEVSLEAESQRTSAEDPRVDCEDTDKAEGKLSNDIKPESVDNSRHGNCTDEELYDVNIDSDEENAENGDKDGEEEGEDIQSETVVTCRDDDEADMSDSVDSEGHQSNHHMATAETPLGSGDTETKGSTMAEESHRGSVAEIPVTSNGNLDQSPETVFHRDSYPGGPGGPGAFNISESCITSSNFASTTEGIIESGLYKGAMKTQPKSGAVVLSDDLKNPAMEKLDLVRKWSINTYKCTRQILSEKLGRGSRTVDLELEAQIEVLRDNKRKYQSVIKLAQTLASQLSQIMQTQRQLGDAFADLSLKSPELHEEFGYNADTQKLLAKNGETLLGAINFFISSVTTLVDKTIEDTMINVKQYEVARVEYDAYRTDLEELNLGPRDAATMPKIELSQQQFQIHREKFERMRNDVTIKLKFLEENKMKVLHNQLILFHNAIAAYYAGNQQQLEQTLKQFHIKLKMPGGDTPSWLEEH</sequence>
<feature type="compositionally biased region" description="Basic and acidic residues" evidence="6">
    <location>
        <begin position="14"/>
        <end position="49"/>
    </location>
</feature>
<dbReference type="CTD" id="27236"/>
<evidence type="ECO:0000259" key="7">
    <source>
        <dbReference type="PROSITE" id="PS50870"/>
    </source>
</evidence>
<dbReference type="GO" id="GO:0019904">
    <property type="term" value="F:protein domain specific binding"/>
    <property type="evidence" value="ECO:0007669"/>
    <property type="project" value="InterPro"/>
</dbReference>
<feature type="compositionally biased region" description="Acidic residues" evidence="6">
    <location>
        <begin position="90"/>
        <end position="101"/>
    </location>
</feature>
<dbReference type="Ensembl" id="ENSENLT00000041596.1">
    <property type="protein sequence ID" value="ENSENLP00000040558.1"/>
    <property type="gene ID" value="ENSENLG00000017409.1"/>
</dbReference>
<dbReference type="GO" id="GO:0034315">
    <property type="term" value="P:regulation of Arp2/3 complex-mediated actin nucleation"/>
    <property type="evidence" value="ECO:0007669"/>
    <property type="project" value="TreeGrafter"/>
</dbReference>
<evidence type="ECO:0000256" key="1">
    <source>
        <dbReference type="ARBA" id="ARBA00004394"/>
    </source>
</evidence>
<dbReference type="PANTHER" id="PTHR12141:SF4">
    <property type="entry name" value="ARFAPTIN-1"/>
    <property type="match status" value="1"/>
</dbReference>
<dbReference type="RefSeq" id="XP_029358145.1">
    <property type="nucleotide sequence ID" value="XM_029502285.1"/>
</dbReference>
<organism evidence="8 9">
    <name type="scientific">Echeneis naucrates</name>
    <name type="common">Live sharksucker</name>
    <dbReference type="NCBI Taxonomy" id="173247"/>
    <lineage>
        <taxon>Eukaryota</taxon>
        <taxon>Metazoa</taxon>
        <taxon>Chordata</taxon>
        <taxon>Craniata</taxon>
        <taxon>Vertebrata</taxon>
        <taxon>Euteleostomi</taxon>
        <taxon>Actinopterygii</taxon>
        <taxon>Neopterygii</taxon>
        <taxon>Teleostei</taxon>
        <taxon>Neoteleostei</taxon>
        <taxon>Acanthomorphata</taxon>
        <taxon>Carangaria</taxon>
        <taxon>Carangiformes</taxon>
        <taxon>Echeneidae</taxon>
        <taxon>Echeneis</taxon>
    </lineage>
</organism>
<dbReference type="AlphaFoldDB" id="A0A665W9F5"/>
<dbReference type="SUPFAM" id="SSF103657">
    <property type="entry name" value="BAR/IMD domain-like"/>
    <property type="match status" value="1"/>
</dbReference>
<reference evidence="8" key="3">
    <citation type="submission" date="2025-09" db="UniProtKB">
        <authorList>
            <consortium name="Ensembl"/>
        </authorList>
    </citation>
    <scope>IDENTIFICATION</scope>
</reference>
<dbReference type="GO" id="GO:0005829">
    <property type="term" value="C:cytosol"/>
    <property type="evidence" value="ECO:0007669"/>
    <property type="project" value="UniProtKB-ARBA"/>
</dbReference>
<accession>A0A665W9F5</accession>
<reference evidence="8" key="2">
    <citation type="submission" date="2025-08" db="UniProtKB">
        <authorList>
            <consortium name="Ensembl"/>
        </authorList>
    </citation>
    <scope>IDENTIFICATION</scope>
</reference>
<dbReference type="PANTHER" id="PTHR12141">
    <property type="entry name" value="ARFAPTIN-RELATED"/>
    <property type="match status" value="1"/>
</dbReference>
<dbReference type="InterPro" id="IPR027267">
    <property type="entry name" value="AH/BAR_dom_sf"/>
</dbReference>
<dbReference type="Pfam" id="PF06456">
    <property type="entry name" value="Arfaptin"/>
    <property type="match status" value="1"/>
</dbReference>
<evidence type="ECO:0000256" key="6">
    <source>
        <dbReference type="SAM" id="MobiDB-lite"/>
    </source>
</evidence>
<evidence type="ECO:0000256" key="2">
    <source>
        <dbReference type="ARBA" id="ARBA00004601"/>
    </source>
</evidence>
<evidence type="ECO:0000313" key="8">
    <source>
        <dbReference type="Ensembl" id="ENSENLP00000040558.1"/>
    </source>
</evidence>
<dbReference type="Proteomes" id="UP000472264">
    <property type="component" value="Chromosome 1"/>
</dbReference>
<evidence type="ECO:0000313" key="9">
    <source>
        <dbReference type="Proteomes" id="UP000472264"/>
    </source>
</evidence>
<protein>
    <recommendedName>
        <fullName evidence="7">AH domain-containing protein</fullName>
    </recommendedName>
</protein>